<dbReference type="Proteomes" id="UP000077428">
    <property type="component" value="Unassembled WGS sequence"/>
</dbReference>
<dbReference type="EMBL" id="LWMU01000022">
    <property type="protein sequence ID" value="KZX14177.1"/>
    <property type="molecule type" value="Genomic_DNA"/>
</dbReference>
<sequence>MVEKLSKNEIKKLRGSARKFLNDKSKSDEEKVDILFY</sequence>
<accession>A0A166CGM6</accession>
<organism evidence="1 2">
    <name type="scientific">Methanobrevibacter oralis</name>
    <dbReference type="NCBI Taxonomy" id="66851"/>
    <lineage>
        <taxon>Archaea</taxon>
        <taxon>Methanobacteriati</taxon>
        <taxon>Methanobacteriota</taxon>
        <taxon>Methanomada group</taxon>
        <taxon>Methanobacteria</taxon>
        <taxon>Methanobacteriales</taxon>
        <taxon>Methanobacteriaceae</taxon>
        <taxon>Methanobrevibacter</taxon>
    </lineage>
</organism>
<name>A0A166CGM6_METOA</name>
<gene>
    <name evidence="1" type="ORF">MBORA_00820</name>
</gene>
<evidence type="ECO:0000313" key="2">
    <source>
        <dbReference type="Proteomes" id="UP000077428"/>
    </source>
</evidence>
<comment type="caution">
    <text evidence="1">The sequence shown here is derived from an EMBL/GenBank/DDBJ whole genome shotgun (WGS) entry which is preliminary data.</text>
</comment>
<proteinExistence type="predicted"/>
<dbReference type="AlphaFoldDB" id="A0A166CGM6"/>
<reference evidence="2" key="1">
    <citation type="journal article" date="2016" name="Genome Announc.">
        <title>Draft Genome Sequences of Methanobrevibacter curvatus DSM11111, Methanobrevibacter cuticularis DSM11139, Methanobrevibacter filiformis DSM11501, and Methanobrevibacter oralis DSM7256.</title>
        <authorList>
            <person name="Poehlein A."/>
            <person name="Seedorf H."/>
        </authorList>
    </citation>
    <scope>NUCLEOTIDE SEQUENCE [LARGE SCALE GENOMIC DNA]</scope>
    <source>
        <strain evidence="2">DSM 7256 / JCM 30027 / ZR</strain>
    </source>
</reference>
<dbReference type="STRING" id="66851.MBORA_00820"/>
<evidence type="ECO:0000313" key="1">
    <source>
        <dbReference type="EMBL" id="KZX14177.1"/>
    </source>
</evidence>
<protein>
    <submittedName>
        <fullName evidence="1">Uncharacterized protein</fullName>
    </submittedName>
</protein>
<keyword evidence="2" id="KW-1185">Reference proteome</keyword>